<dbReference type="Proteomes" id="UP000183788">
    <property type="component" value="Unassembled WGS sequence"/>
</dbReference>
<evidence type="ECO:0000313" key="11">
    <source>
        <dbReference type="EMBL" id="WQG87811.1"/>
    </source>
</evidence>
<dbReference type="GO" id="GO:0003677">
    <property type="term" value="F:DNA binding"/>
    <property type="evidence" value="ECO:0007669"/>
    <property type="project" value="UniProtKB-KW"/>
</dbReference>
<keyword evidence="5" id="KW-0804">Transcription</keyword>
<evidence type="ECO:0000256" key="3">
    <source>
        <dbReference type="ARBA" id="ARBA00023015"/>
    </source>
</evidence>
<dbReference type="SUPFAM" id="SSF46785">
    <property type="entry name" value="Winged helix' DNA-binding domain"/>
    <property type="match status" value="1"/>
</dbReference>
<dbReference type="GO" id="GO:0003700">
    <property type="term" value="F:DNA-binding transcription factor activity"/>
    <property type="evidence" value="ECO:0007669"/>
    <property type="project" value="InterPro"/>
</dbReference>
<keyword evidence="4 10" id="KW-0238">DNA-binding</keyword>
<protein>
    <recommendedName>
        <fullName evidence="7">HTH-type transcriptional regulator SarZ</fullName>
    </recommendedName>
    <alternativeName>
        <fullName evidence="8">Staphylococcal accessory regulator Z</fullName>
    </alternativeName>
</protein>
<evidence type="ECO:0000313" key="12">
    <source>
        <dbReference type="Proteomes" id="UP000183788"/>
    </source>
</evidence>
<dbReference type="Proteomes" id="UP001326715">
    <property type="component" value="Chromosome"/>
</dbReference>
<dbReference type="AlphaFoldDB" id="A0A1K1SNK0"/>
<evidence type="ECO:0000256" key="4">
    <source>
        <dbReference type="ARBA" id="ARBA00023125"/>
    </source>
</evidence>
<dbReference type="InterPro" id="IPR000835">
    <property type="entry name" value="HTH_MarR-typ"/>
</dbReference>
<dbReference type="PROSITE" id="PS50995">
    <property type="entry name" value="HTH_MARR_2"/>
    <property type="match status" value="1"/>
</dbReference>
<comment type="similarity">
    <text evidence="6">Belongs to the SarZ family.</text>
</comment>
<dbReference type="InterPro" id="IPR055166">
    <property type="entry name" value="Transc_reg_Sar_Rot_HTH"/>
</dbReference>
<proteinExistence type="inferred from homology"/>
<gene>
    <name evidence="10" type="ORF">SAMN05661012_05788</name>
    <name evidence="11" type="ORF">SR876_23055</name>
</gene>
<dbReference type="InterPro" id="IPR036388">
    <property type="entry name" value="WH-like_DNA-bd_sf"/>
</dbReference>
<evidence type="ECO:0000256" key="5">
    <source>
        <dbReference type="ARBA" id="ARBA00023163"/>
    </source>
</evidence>
<dbReference type="OrthoDB" id="9806864at2"/>
<dbReference type="InterPro" id="IPR036390">
    <property type="entry name" value="WH_DNA-bd_sf"/>
</dbReference>
<evidence type="ECO:0000256" key="2">
    <source>
        <dbReference type="ARBA" id="ARBA00022490"/>
    </source>
</evidence>
<feature type="domain" description="HTH marR-type" evidence="9">
    <location>
        <begin position="13"/>
        <end position="153"/>
    </location>
</feature>
<reference evidence="10 12" key="1">
    <citation type="submission" date="2016-11" db="EMBL/GenBank/DDBJ databases">
        <authorList>
            <person name="Jaros S."/>
            <person name="Januszkiewicz K."/>
            <person name="Wedrychowicz H."/>
        </authorList>
    </citation>
    <scope>NUCLEOTIDE SEQUENCE [LARGE SCALE GENOMIC DNA]</scope>
    <source>
        <strain evidence="10 12">DSM 784</strain>
    </source>
</reference>
<organism evidence="10 12">
    <name type="scientific">Chitinophaga sancti</name>
    <dbReference type="NCBI Taxonomy" id="1004"/>
    <lineage>
        <taxon>Bacteria</taxon>
        <taxon>Pseudomonadati</taxon>
        <taxon>Bacteroidota</taxon>
        <taxon>Chitinophagia</taxon>
        <taxon>Chitinophagales</taxon>
        <taxon>Chitinophagaceae</taxon>
        <taxon>Chitinophaga</taxon>
    </lineage>
</organism>
<evidence type="ECO:0000313" key="10">
    <source>
        <dbReference type="EMBL" id="SFW85796.1"/>
    </source>
</evidence>
<dbReference type="PANTHER" id="PTHR42756">
    <property type="entry name" value="TRANSCRIPTIONAL REGULATOR, MARR"/>
    <property type="match status" value="1"/>
</dbReference>
<reference evidence="11 13" key="2">
    <citation type="submission" date="2023-11" db="EMBL/GenBank/DDBJ databases">
        <title>MicrobeMod: A computational toolkit for identifying prokaryotic methylation and restriction-modification with nanopore sequencing.</title>
        <authorList>
            <person name="Crits-Christoph A."/>
            <person name="Kang S.C."/>
            <person name="Lee H."/>
            <person name="Ostrov N."/>
        </authorList>
    </citation>
    <scope>NUCLEOTIDE SEQUENCE [LARGE SCALE GENOMIC DNA]</scope>
    <source>
        <strain evidence="11 13">ATCC 23090</strain>
    </source>
</reference>
<keyword evidence="3" id="KW-0805">Transcription regulation</keyword>
<accession>A0A1K1SNK0</accession>
<keyword evidence="13" id="KW-1185">Reference proteome</keyword>
<dbReference type="FunFam" id="1.10.10.10:FF:000163">
    <property type="entry name" value="MarR family transcriptional regulator"/>
    <property type="match status" value="1"/>
</dbReference>
<dbReference type="PRINTS" id="PR00598">
    <property type="entry name" value="HTHMARR"/>
</dbReference>
<keyword evidence="2" id="KW-0963">Cytoplasm</keyword>
<dbReference type="EMBL" id="CP140154">
    <property type="protein sequence ID" value="WQG87811.1"/>
    <property type="molecule type" value="Genomic_DNA"/>
</dbReference>
<dbReference type="PANTHER" id="PTHR42756:SF1">
    <property type="entry name" value="TRANSCRIPTIONAL REPRESSOR OF EMRAB OPERON"/>
    <property type="match status" value="1"/>
</dbReference>
<dbReference type="SMART" id="SM00347">
    <property type="entry name" value="HTH_MARR"/>
    <property type="match status" value="1"/>
</dbReference>
<dbReference type="Gene3D" id="1.10.10.10">
    <property type="entry name" value="Winged helix-like DNA-binding domain superfamily/Winged helix DNA-binding domain"/>
    <property type="match status" value="1"/>
</dbReference>
<evidence type="ECO:0000256" key="7">
    <source>
        <dbReference type="ARBA" id="ARBA00047188"/>
    </source>
</evidence>
<evidence type="ECO:0000259" key="9">
    <source>
        <dbReference type="PROSITE" id="PS50995"/>
    </source>
</evidence>
<dbReference type="STRING" id="1004.SAMN05661012_05788"/>
<name>A0A1K1SNK0_9BACT</name>
<evidence type="ECO:0000256" key="1">
    <source>
        <dbReference type="ARBA" id="ARBA00004496"/>
    </source>
</evidence>
<evidence type="ECO:0000313" key="13">
    <source>
        <dbReference type="Proteomes" id="UP001326715"/>
    </source>
</evidence>
<sequence length="159" mass="18561">MSSKNKFSALFLENQICFPLYAASRLTIKIYEPFLDKLGITYTQYLVLLVLWQKNNLTVKEIGSILYLESNTLTPLLKRLEQKELLSRVRSEEDERKVFISLTRKGEAFKNIAVEIPQQIIESFSDDAFSMEEAMQFQKQLFMLIQILDKKLQLTANLK</sequence>
<dbReference type="GO" id="GO:0005737">
    <property type="term" value="C:cytoplasm"/>
    <property type="evidence" value="ECO:0007669"/>
    <property type="project" value="UniProtKB-SubCell"/>
</dbReference>
<comment type="subcellular location">
    <subcellularLocation>
        <location evidence="1">Cytoplasm</location>
    </subcellularLocation>
</comment>
<evidence type="ECO:0000256" key="6">
    <source>
        <dbReference type="ARBA" id="ARBA00046337"/>
    </source>
</evidence>
<dbReference type="Pfam" id="PF22381">
    <property type="entry name" value="Staph_reg_Sar_Rot"/>
    <property type="match status" value="1"/>
</dbReference>
<dbReference type="EMBL" id="FPIZ01000027">
    <property type="protein sequence ID" value="SFW85796.1"/>
    <property type="molecule type" value="Genomic_DNA"/>
</dbReference>
<evidence type="ECO:0000256" key="8">
    <source>
        <dbReference type="ARBA" id="ARBA00047207"/>
    </source>
</evidence>
<dbReference type="RefSeq" id="WP_072365125.1">
    <property type="nucleotide sequence ID" value="NZ_CBHWAX010000107.1"/>
</dbReference>